<dbReference type="EnsemblPlants" id="AVESA.00010b.r2.5DG0992220.1">
    <property type="protein sequence ID" value="AVESA.00010b.r2.5DG0992220.1.CDS.1"/>
    <property type="gene ID" value="AVESA.00010b.r2.5DG0992220"/>
</dbReference>
<reference evidence="1" key="2">
    <citation type="submission" date="2025-09" db="UniProtKB">
        <authorList>
            <consortium name="EnsemblPlants"/>
        </authorList>
    </citation>
    <scope>IDENTIFICATION</scope>
</reference>
<proteinExistence type="predicted"/>
<evidence type="ECO:0000313" key="2">
    <source>
        <dbReference type="Proteomes" id="UP001732700"/>
    </source>
</evidence>
<evidence type="ECO:0000313" key="1">
    <source>
        <dbReference type="EnsemblPlants" id="AVESA.00010b.r2.5DG0992220.1.CDS.1"/>
    </source>
</evidence>
<organism evidence="1 2">
    <name type="scientific">Avena sativa</name>
    <name type="common">Oat</name>
    <dbReference type="NCBI Taxonomy" id="4498"/>
    <lineage>
        <taxon>Eukaryota</taxon>
        <taxon>Viridiplantae</taxon>
        <taxon>Streptophyta</taxon>
        <taxon>Embryophyta</taxon>
        <taxon>Tracheophyta</taxon>
        <taxon>Spermatophyta</taxon>
        <taxon>Magnoliopsida</taxon>
        <taxon>Liliopsida</taxon>
        <taxon>Poales</taxon>
        <taxon>Poaceae</taxon>
        <taxon>BOP clade</taxon>
        <taxon>Pooideae</taxon>
        <taxon>Poodae</taxon>
        <taxon>Poeae</taxon>
        <taxon>Poeae Chloroplast Group 1 (Aveneae type)</taxon>
        <taxon>Aveninae</taxon>
        <taxon>Avena</taxon>
    </lineage>
</organism>
<name>A0ACD5YMD5_AVESA</name>
<reference evidence="1" key="1">
    <citation type="submission" date="2021-05" db="EMBL/GenBank/DDBJ databases">
        <authorList>
            <person name="Scholz U."/>
            <person name="Mascher M."/>
            <person name="Fiebig A."/>
        </authorList>
    </citation>
    <scope>NUCLEOTIDE SEQUENCE [LARGE SCALE GENOMIC DNA]</scope>
</reference>
<sequence>MAVEAVLEAAAMMPPPSKETMAVTSSSGEEEEAYAALQQHTEEGWTKRKRSRRPRALQPSEEEYLALCLVMLARGHRDAAPEHGCSVCGKAFASYQALGGHKASHRKPSTVAASAVPVPEEDRPQVAAAASSSSVSGDAVGGGKVHECNVCRKTFPTGQALGGHKRCHYDGTIGSAAAPTLKSVKAASAASAPTVTNRGFDLNVPALPGLAEEGDEVLSPVSFKKPRLMITA</sequence>
<dbReference type="Proteomes" id="UP001732700">
    <property type="component" value="Chromosome 5D"/>
</dbReference>
<protein>
    <submittedName>
        <fullName evidence="1">Uncharacterized protein</fullName>
    </submittedName>
</protein>
<accession>A0ACD5YMD5</accession>
<keyword evidence="2" id="KW-1185">Reference proteome</keyword>